<dbReference type="AlphaFoldDB" id="A0A5J4VLF8"/>
<accession>A0A5J4VLF8</accession>
<proteinExistence type="predicted"/>
<gene>
    <name evidence="2" type="ORF">EZS28_020995</name>
</gene>
<feature type="compositionally biased region" description="Basic residues" evidence="1">
    <location>
        <begin position="282"/>
        <end position="291"/>
    </location>
</feature>
<evidence type="ECO:0000313" key="3">
    <source>
        <dbReference type="Proteomes" id="UP000324800"/>
    </source>
</evidence>
<sequence>MNKKSDEEQDKKKKMNFPFISIGDGSVGKRITVYEGFSQLSGSVLVEDVLLEEEDEDAKEAVKFDSDIEGGLNTIEECNKQVQFVHRFPQAIYQRGIIASLSFLSLKQKEQVNEDEIERKSEIGIIQNSTHILTIDVVDIDDEMEKIAKNFFGFPQSSNSSSLSSQSSSVRVHITDGIEYVKQLAIEQKIEEDNQKEIYHILKNSIKQMRIITERKYELLKSEQNLDENKDEEKKEDTIMGTKWLMDLIEQVQPIYQTQNELKEEDAENKQDKDEEGYDRGNKKKRRRRKK</sequence>
<comment type="caution">
    <text evidence="2">The sequence shown here is derived from an EMBL/GenBank/DDBJ whole genome shotgun (WGS) entry which is preliminary data.</text>
</comment>
<dbReference type="InterPro" id="IPR029063">
    <property type="entry name" value="SAM-dependent_MTases_sf"/>
</dbReference>
<name>A0A5J4VLF8_9EUKA</name>
<dbReference type="OrthoDB" id="411785at2759"/>
<evidence type="ECO:0000256" key="1">
    <source>
        <dbReference type="SAM" id="MobiDB-lite"/>
    </source>
</evidence>
<feature type="compositionally biased region" description="Basic and acidic residues" evidence="1">
    <location>
        <begin position="268"/>
        <end position="281"/>
    </location>
</feature>
<feature type="region of interest" description="Disordered" evidence="1">
    <location>
        <begin position="256"/>
        <end position="291"/>
    </location>
</feature>
<dbReference type="Gene3D" id="3.40.50.150">
    <property type="entry name" value="Vaccinia Virus protein VP39"/>
    <property type="match status" value="1"/>
</dbReference>
<evidence type="ECO:0000313" key="2">
    <source>
        <dbReference type="EMBL" id="KAA6383477.1"/>
    </source>
</evidence>
<reference evidence="2 3" key="1">
    <citation type="submission" date="2019-03" db="EMBL/GenBank/DDBJ databases">
        <title>Single cell metagenomics reveals metabolic interactions within the superorganism composed of flagellate Streblomastix strix and complex community of Bacteroidetes bacteria on its surface.</title>
        <authorList>
            <person name="Treitli S.C."/>
            <person name="Kolisko M."/>
            <person name="Husnik F."/>
            <person name="Keeling P."/>
            <person name="Hampl V."/>
        </authorList>
    </citation>
    <scope>NUCLEOTIDE SEQUENCE [LARGE SCALE GENOMIC DNA]</scope>
    <source>
        <strain evidence="2">ST1C</strain>
    </source>
</reference>
<organism evidence="2 3">
    <name type="scientific">Streblomastix strix</name>
    <dbReference type="NCBI Taxonomy" id="222440"/>
    <lineage>
        <taxon>Eukaryota</taxon>
        <taxon>Metamonada</taxon>
        <taxon>Preaxostyla</taxon>
        <taxon>Oxymonadida</taxon>
        <taxon>Streblomastigidae</taxon>
        <taxon>Streblomastix</taxon>
    </lineage>
</organism>
<dbReference type="EMBL" id="SNRW01006227">
    <property type="protein sequence ID" value="KAA6383477.1"/>
    <property type="molecule type" value="Genomic_DNA"/>
</dbReference>
<dbReference type="Proteomes" id="UP000324800">
    <property type="component" value="Unassembled WGS sequence"/>
</dbReference>
<protein>
    <submittedName>
        <fullName evidence="2">Uncharacterized protein</fullName>
    </submittedName>
</protein>